<comment type="caution">
    <text evidence="1">The sequence shown here is derived from an EMBL/GenBank/DDBJ whole genome shotgun (WGS) entry which is preliminary data.</text>
</comment>
<protein>
    <submittedName>
        <fullName evidence="1">Uncharacterized protein</fullName>
    </submittedName>
</protein>
<gene>
    <name evidence="1" type="ORF">QAD02_002819</name>
</gene>
<sequence length="235" mass="26713">MRDIPGMSHTNDGEVCLDEDKLQAMYSKGIKAFKTIDLDPPRIPCVSCERLCASHYVSPVEKHLEPNIAECLLGNGSQDLSEATCWKQLQDLYDPEEYMTSFICNHCSKYLKCNKIPSLSILNNLRTDEVLEEIRSLNRFEQMLIQRAEAFQCVVKLETVQKKNIPHHMKLDQVKGRTFHLPLPLEATLQKICKDTDPINLDHELYVLIRSNPTKKKLSGKIMLISGKSGSLLNG</sequence>
<name>A0ACC2NJY9_9HYME</name>
<organism evidence="1 2">
    <name type="scientific">Eretmocerus hayati</name>
    <dbReference type="NCBI Taxonomy" id="131215"/>
    <lineage>
        <taxon>Eukaryota</taxon>
        <taxon>Metazoa</taxon>
        <taxon>Ecdysozoa</taxon>
        <taxon>Arthropoda</taxon>
        <taxon>Hexapoda</taxon>
        <taxon>Insecta</taxon>
        <taxon>Pterygota</taxon>
        <taxon>Neoptera</taxon>
        <taxon>Endopterygota</taxon>
        <taxon>Hymenoptera</taxon>
        <taxon>Apocrita</taxon>
        <taxon>Proctotrupomorpha</taxon>
        <taxon>Chalcidoidea</taxon>
        <taxon>Aphelinidae</taxon>
        <taxon>Aphelininae</taxon>
        <taxon>Eretmocerus</taxon>
    </lineage>
</organism>
<proteinExistence type="predicted"/>
<dbReference type="Proteomes" id="UP001239111">
    <property type="component" value="Chromosome 3"/>
</dbReference>
<evidence type="ECO:0000313" key="2">
    <source>
        <dbReference type="Proteomes" id="UP001239111"/>
    </source>
</evidence>
<reference evidence="1" key="1">
    <citation type="submission" date="2023-04" db="EMBL/GenBank/DDBJ databases">
        <title>A chromosome-level genome assembly of the parasitoid wasp Eretmocerus hayati.</title>
        <authorList>
            <person name="Zhong Y."/>
            <person name="Liu S."/>
            <person name="Liu Y."/>
        </authorList>
    </citation>
    <scope>NUCLEOTIDE SEQUENCE</scope>
    <source>
        <strain evidence="1">ZJU_SS_LIU_2023</strain>
    </source>
</reference>
<keyword evidence="2" id="KW-1185">Reference proteome</keyword>
<evidence type="ECO:0000313" key="1">
    <source>
        <dbReference type="EMBL" id="KAJ8671560.1"/>
    </source>
</evidence>
<accession>A0ACC2NJY9</accession>
<dbReference type="EMBL" id="CM056743">
    <property type="protein sequence ID" value="KAJ8671560.1"/>
    <property type="molecule type" value="Genomic_DNA"/>
</dbReference>